<dbReference type="GO" id="GO:0003924">
    <property type="term" value="F:GTPase activity"/>
    <property type="evidence" value="ECO:0007669"/>
    <property type="project" value="TreeGrafter"/>
</dbReference>
<feature type="binding site" evidence="4">
    <location>
        <begin position="114"/>
        <end position="119"/>
    </location>
    <ligand>
        <name>GTP</name>
        <dbReference type="ChEBI" id="CHEBI:37565"/>
    </ligand>
</feature>
<dbReference type="Proteomes" id="UP000196531">
    <property type="component" value="Unassembled WGS sequence"/>
</dbReference>
<reference evidence="7" key="1">
    <citation type="journal article" date="2017" name="Proc. Natl. Acad. Sci. U.S.A.">
        <title>Simulation of Deepwater Horizon oil plume reveals substrate specialization within a complex community of hydrocarbon-degraders.</title>
        <authorList>
            <person name="Hu P."/>
            <person name="Dubinsky E.A."/>
            <person name="Probst A.J."/>
            <person name="Wang J."/>
            <person name="Sieber C.M.K."/>
            <person name="Tom L.M."/>
            <person name="Gardinali P."/>
            <person name="Banfield J.F."/>
            <person name="Atlas R.M."/>
            <person name="Andersen G.L."/>
        </authorList>
    </citation>
    <scope>NUCLEOTIDE SEQUENCE [LARGE SCALE GENOMIC DNA]</scope>
</reference>
<evidence type="ECO:0000256" key="4">
    <source>
        <dbReference type="PIRSR" id="PIRSR006230-1"/>
    </source>
</evidence>
<evidence type="ECO:0000256" key="1">
    <source>
        <dbReference type="ARBA" id="ARBA00022741"/>
    </source>
</evidence>
<dbReference type="InterPro" id="IPR027417">
    <property type="entry name" value="P-loop_NTPase"/>
</dbReference>
<sequence>MITATKEIKRSINLVDIIVEVRDARVPLVSGNKDIYKSRTKKPYLIVLNKTNLADPATVKLWQDWFTEQRESFIFINALDKNSINTIIKRSKQILRAHDATRKEMKMMLLGLPNTGKSTIINKLSNRNATKAAATPGQTKLSLWVKADKELRILDTPGVMPPVIHEQVHTMWLSAVHAIPDHIITPEYSACFLVEHLLENRSKAFQDFYKFESLDIDLITAVEHIGKRRGCLRSGGGGSFDYEQIYKIVLTDFRKGSLGLISFERPPVK</sequence>
<protein>
    <recommendedName>
        <fullName evidence="3">Ribosome biogenesis GTPase A</fullName>
    </recommendedName>
</protein>
<dbReference type="GO" id="GO:0005525">
    <property type="term" value="F:GTP binding"/>
    <property type="evidence" value="ECO:0007669"/>
    <property type="project" value="UniProtKB-KW"/>
</dbReference>
<keyword evidence="2 3" id="KW-0342">GTP-binding</keyword>
<dbReference type="InterPro" id="IPR006073">
    <property type="entry name" value="GTP-bd"/>
</dbReference>
<dbReference type="PANTHER" id="PTHR45782">
    <property type="entry name" value="MITOCHONDRIAL RIBOSOME-ASSOCIATED GTPASE 1"/>
    <property type="match status" value="1"/>
</dbReference>
<gene>
    <name evidence="6" type="ORF">A9Q84_14175</name>
</gene>
<dbReference type="PANTHER" id="PTHR45782:SF4">
    <property type="entry name" value="MITOCHONDRIAL RIBOSOME-ASSOCIATED GTPASE 1"/>
    <property type="match status" value="1"/>
</dbReference>
<dbReference type="InterPro" id="IPR023179">
    <property type="entry name" value="GTP-bd_ortho_bundle_sf"/>
</dbReference>
<dbReference type="PIRSF" id="PIRSF006230">
    <property type="entry name" value="MG442"/>
    <property type="match status" value="1"/>
</dbReference>
<dbReference type="NCBIfam" id="TIGR03596">
    <property type="entry name" value="GTPase_YlqF"/>
    <property type="match status" value="1"/>
</dbReference>
<dbReference type="EMBL" id="MAAO01000007">
    <property type="protein sequence ID" value="OUR95646.1"/>
    <property type="molecule type" value="Genomic_DNA"/>
</dbReference>
<dbReference type="GO" id="GO:0005737">
    <property type="term" value="C:cytoplasm"/>
    <property type="evidence" value="ECO:0007669"/>
    <property type="project" value="UniProtKB-SubCell"/>
</dbReference>
<proteinExistence type="inferred from homology"/>
<dbReference type="Gene3D" id="3.40.50.300">
    <property type="entry name" value="P-loop containing nucleotide triphosphate hydrolases"/>
    <property type="match status" value="1"/>
</dbReference>
<keyword evidence="3" id="KW-0963">Cytoplasm</keyword>
<accession>A0A1Y5FB69</accession>
<dbReference type="InterPro" id="IPR016478">
    <property type="entry name" value="GTPase_MTG1"/>
</dbReference>
<comment type="caution">
    <text evidence="6">The sequence shown here is derived from an EMBL/GenBank/DDBJ whole genome shotgun (WGS) entry which is preliminary data.</text>
</comment>
<dbReference type="CDD" id="cd01856">
    <property type="entry name" value="YlqF"/>
    <property type="match status" value="1"/>
</dbReference>
<dbReference type="InterPro" id="IPR019991">
    <property type="entry name" value="GTP-bd_ribosome_bgen"/>
</dbReference>
<dbReference type="Pfam" id="PF01926">
    <property type="entry name" value="MMR_HSR1"/>
    <property type="match status" value="1"/>
</dbReference>
<name>A0A1Y5FB69_9BACT</name>
<dbReference type="AlphaFoldDB" id="A0A1Y5FB69"/>
<feature type="binding site" evidence="4">
    <location>
        <position position="158"/>
    </location>
    <ligand>
        <name>GTP</name>
        <dbReference type="ChEBI" id="CHEBI:37565"/>
    </ligand>
</feature>
<dbReference type="GO" id="GO:0006412">
    <property type="term" value="P:translation"/>
    <property type="evidence" value="ECO:0007669"/>
    <property type="project" value="TreeGrafter"/>
</dbReference>
<comment type="function">
    <text evidence="3">Required for a late step of 50S ribosomal subunit assembly. Has GTPase activity.</text>
</comment>
<evidence type="ECO:0000256" key="2">
    <source>
        <dbReference type="ARBA" id="ARBA00023134"/>
    </source>
</evidence>
<feature type="domain" description="G" evidence="5">
    <location>
        <begin position="107"/>
        <end position="165"/>
    </location>
</feature>
<comment type="subcellular location">
    <subcellularLocation>
        <location evidence="3">Cytoplasm</location>
    </subcellularLocation>
</comment>
<evidence type="ECO:0000259" key="5">
    <source>
        <dbReference type="Pfam" id="PF01926"/>
    </source>
</evidence>
<dbReference type="SUPFAM" id="SSF52540">
    <property type="entry name" value="P-loop containing nucleoside triphosphate hydrolases"/>
    <property type="match status" value="1"/>
</dbReference>
<organism evidence="6 7">
    <name type="scientific">Halobacteriovorax marinus</name>
    <dbReference type="NCBI Taxonomy" id="97084"/>
    <lineage>
        <taxon>Bacteria</taxon>
        <taxon>Pseudomonadati</taxon>
        <taxon>Bdellovibrionota</taxon>
        <taxon>Bacteriovoracia</taxon>
        <taxon>Bacteriovoracales</taxon>
        <taxon>Halobacteriovoraceae</taxon>
        <taxon>Halobacteriovorax</taxon>
    </lineage>
</organism>
<keyword evidence="1 3" id="KW-0547">Nucleotide-binding</keyword>
<evidence type="ECO:0000256" key="3">
    <source>
        <dbReference type="PIRNR" id="PIRNR006230"/>
    </source>
</evidence>
<dbReference type="Gene3D" id="1.10.1580.10">
    <property type="match status" value="1"/>
</dbReference>
<evidence type="ECO:0000313" key="6">
    <source>
        <dbReference type="EMBL" id="OUR95646.1"/>
    </source>
</evidence>
<evidence type="ECO:0000313" key="7">
    <source>
        <dbReference type="Proteomes" id="UP000196531"/>
    </source>
</evidence>
<comment type="similarity">
    <text evidence="3">Belongs to the TRAFAC class YlqF/YawG GTPase family. MTG1 subfamily.</text>
</comment>